<feature type="domain" description="SIAH-type" evidence="7">
    <location>
        <begin position="291"/>
        <end position="351"/>
    </location>
</feature>
<dbReference type="PROSITE" id="PS51081">
    <property type="entry name" value="ZF_SIAH"/>
    <property type="match status" value="1"/>
</dbReference>
<protein>
    <recommendedName>
        <fullName evidence="7">SIAH-type domain-containing protein</fullName>
    </recommendedName>
</protein>
<keyword evidence="9" id="KW-1185">Reference proteome</keyword>
<evidence type="ECO:0000256" key="2">
    <source>
        <dbReference type="ARBA" id="ARBA00022771"/>
    </source>
</evidence>
<feature type="compositionally biased region" description="Basic residues" evidence="6">
    <location>
        <begin position="85"/>
        <end position="98"/>
    </location>
</feature>
<comment type="caution">
    <text evidence="8">The sequence shown here is derived from an EMBL/GenBank/DDBJ whole genome shotgun (WGS) entry which is preliminary data.</text>
</comment>
<feature type="compositionally biased region" description="Basic and acidic residues" evidence="6">
    <location>
        <begin position="135"/>
        <end position="144"/>
    </location>
</feature>
<evidence type="ECO:0000313" key="9">
    <source>
        <dbReference type="Proteomes" id="UP000823388"/>
    </source>
</evidence>
<evidence type="ECO:0000256" key="4">
    <source>
        <dbReference type="ARBA" id="ARBA00024004"/>
    </source>
</evidence>
<dbReference type="Proteomes" id="UP000823388">
    <property type="component" value="Chromosome 5N"/>
</dbReference>
<dbReference type="SUPFAM" id="SSF49599">
    <property type="entry name" value="TRAF domain-like"/>
    <property type="match status" value="1"/>
</dbReference>
<dbReference type="GO" id="GO:0008270">
    <property type="term" value="F:zinc ion binding"/>
    <property type="evidence" value="ECO:0007669"/>
    <property type="project" value="UniProtKB-KW"/>
</dbReference>
<evidence type="ECO:0000256" key="5">
    <source>
        <dbReference type="PROSITE-ProRule" id="PRU00455"/>
    </source>
</evidence>
<evidence type="ECO:0000259" key="7">
    <source>
        <dbReference type="PROSITE" id="PS51081"/>
    </source>
</evidence>
<keyword evidence="2 5" id="KW-0863">Zinc-finger</keyword>
<accession>A0A8T0RR47</accession>
<dbReference type="EMBL" id="CM029046">
    <property type="protein sequence ID" value="KAG2587256.1"/>
    <property type="molecule type" value="Genomic_DNA"/>
</dbReference>
<name>A0A8T0RR47_PANVG</name>
<sequence>MSIMDGENRRPSRWDGPATRRRPGKAKRDRDVLRSPSYLALFNHGVFSDDEEGDRRSRSRSRSPSPARRRARTNRYFDGNGDRRRVSRTPSPRRHRARSNSYRGEEDEDESDRSRSRSRSPSPSRRRRSRSNSFRGEDNEPDRRSRSRSRSPSPIRRRARSDSDRDEYDEPDRRSRSPRRGPSPRSCRSRSRTRSQECEDRGCCRPRPADVYAPPQDNDFYVRIESPDRLFKCARCRDLLSSTVYECASGHVTCATCHGSANGGEGGHHKCSHCGSPDYGPSRAVADWLRSVRFSCPNYEQGCPSFLRRHEMEGTHKATCPYAPVFCPVRNCYFHGGPADELERHLTSHHAWDVVAFRYDQPFSVRVQPSWSLLRAEDGEIFHIRAEVERGCTALSMIRIRPENAAAAEFTYELRTAAAAGLQHRLQMQSTVWATSLGQGTEGTNPVCVTVPDDMLEGPEQNSVEVRVHKVAPAPAPARD</sequence>
<comment type="function">
    <text evidence="4">E3 ubiquitin-protein ligase that mediates ubiquitination and subsequent proteasomal degradation of target proteins. E3 ubiquitin ligases accept ubiquitin from an E2 ubiquitin-conjugating enzyme in the form of a thioester and then directly transfers the ubiquitin to targeted substrates. It probably triggers the ubiquitin-mediated degradation of different substrates.</text>
</comment>
<dbReference type="PANTHER" id="PTHR46632">
    <property type="entry name" value="E3 UBIQUITIN-PROTEIN LIGASE SINA-LIKE 4"/>
    <property type="match status" value="1"/>
</dbReference>
<organism evidence="8 9">
    <name type="scientific">Panicum virgatum</name>
    <name type="common">Blackwell switchgrass</name>
    <dbReference type="NCBI Taxonomy" id="38727"/>
    <lineage>
        <taxon>Eukaryota</taxon>
        <taxon>Viridiplantae</taxon>
        <taxon>Streptophyta</taxon>
        <taxon>Embryophyta</taxon>
        <taxon>Tracheophyta</taxon>
        <taxon>Spermatophyta</taxon>
        <taxon>Magnoliopsida</taxon>
        <taxon>Liliopsida</taxon>
        <taxon>Poales</taxon>
        <taxon>Poaceae</taxon>
        <taxon>PACMAD clade</taxon>
        <taxon>Panicoideae</taxon>
        <taxon>Panicodae</taxon>
        <taxon>Paniceae</taxon>
        <taxon>Panicinae</taxon>
        <taxon>Panicum</taxon>
        <taxon>Panicum sect. Hiantes</taxon>
    </lineage>
</organism>
<dbReference type="AlphaFoldDB" id="A0A8T0RR47"/>
<dbReference type="Gene3D" id="3.30.40.10">
    <property type="entry name" value="Zinc/RING finger domain, C3HC4 (zinc finger)"/>
    <property type="match status" value="1"/>
</dbReference>
<keyword evidence="1" id="KW-0479">Metal-binding</keyword>
<evidence type="ECO:0000256" key="1">
    <source>
        <dbReference type="ARBA" id="ARBA00022723"/>
    </source>
</evidence>
<keyword evidence="3" id="KW-0862">Zinc</keyword>
<dbReference type="InterPro" id="IPR013010">
    <property type="entry name" value="Znf_SIAH"/>
</dbReference>
<feature type="compositionally biased region" description="Basic and acidic residues" evidence="6">
    <location>
        <begin position="1"/>
        <end position="13"/>
    </location>
</feature>
<dbReference type="InterPro" id="IPR044286">
    <property type="entry name" value="SINL_plant"/>
</dbReference>
<evidence type="ECO:0000256" key="6">
    <source>
        <dbReference type="SAM" id="MobiDB-lite"/>
    </source>
</evidence>
<proteinExistence type="predicted"/>
<feature type="region of interest" description="Disordered" evidence="6">
    <location>
        <begin position="1"/>
        <end position="193"/>
    </location>
</feature>
<dbReference type="PANTHER" id="PTHR46632:SF14">
    <property type="entry name" value="RING-TYPE E3 UBIQUITIN TRANSFERASE"/>
    <property type="match status" value="1"/>
</dbReference>
<evidence type="ECO:0000256" key="3">
    <source>
        <dbReference type="ARBA" id="ARBA00022833"/>
    </source>
</evidence>
<gene>
    <name evidence="8" type="ORF">PVAP13_5NG129400</name>
</gene>
<evidence type="ECO:0000313" key="8">
    <source>
        <dbReference type="EMBL" id="KAG2587256.1"/>
    </source>
</evidence>
<feature type="compositionally biased region" description="Basic residues" evidence="6">
    <location>
        <begin position="57"/>
        <end position="73"/>
    </location>
</feature>
<reference evidence="8" key="1">
    <citation type="submission" date="2020-05" db="EMBL/GenBank/DDBJ databases">
        <title>WGS assembly of Panicum virgatum.</title>
        <authorList>
            <person name="Lovell J.T."/>
            <person name="Jenkins J."/>
            <person name="Shu S."/>
            <person name="Juenger T.E."/>
            <person name="Schmutz J."/>
        </authorList>
    </citation>
    <scope>NUCLEOTIDE SEQUENCE</scope>
    <source>
        <strain evidence="8">AP13</strain>
    </source>
</reference>
<dbReference type="InterPro" id="IPR013083">
    <property type="entry name" value="Znf_RING/FYVE/PHD"/>
</dbReference>
<feature type="compositionally biased region" description="Basic residues" evidence="6">
    <location>
        <begin position="145"/>
        <end position="159"/>
    </location>
</feature>